<comment type="caution">
    <text evidence="1">The sequence shown here is derived from an EMBL/GenBank/DDBJ whole genome shotgun (WGS) entry which is preliminary data.</text>
</comment>
<sequence length="78" mass="8855">MHLVPENVRTIIDLISRSATIKLVKAYGDSNCLELGHNSTINKVLVLKYRLCDCRIEEILDKEDDLVPLRDTGQVSLF</sequence>
<dbReference type="AlphaFoldDB" id="A0A454JGM4"/>
<keyword evidence="2" id="KW-1185">Reference proteome</keyword>
<dbReference type="RefSeq" id="WP_103525281.1">
    <property type="nucleotide sequence ID" value="NZ_JAIZDC010000002.1"/>
</dbReference>
<dbReference type="EMBL" id="RFAR01000055">
    <property type="protein sequence ID" value="RMC95597.1"/>
    <property type="molecule type" value="Genomic_DNA"/>
</dbReference>
<name>A0A454JGM4_9NEIS</name>
<organism evidence="1 2">
    <name type="scientific">Aquitalea palustris</name>
    <dbReference type="NCBI Taxonomy" id="2480983"/>
    <lineage>
        <taxon>Bacteria</taxon>
        <taxon>Pseudomonadati</taxon>
        <taxon>Pseudomonadota</taxon>
        <taxon>Betaproteobacteria</taxon>
        <taxon>Neisseriales</taxon>
        <taxon>Chromobacteriaceae</taxon>
        <taxon>Aquitalea</taxon>
    </lineage>
</organism>
<accession>A0A454JGM4</accession>
<dbReference type="Proteomes" id="UP000274139">
    <property type="component" value="Unassembled WGS sequence"/>
</dbReference>
<evidence type="ECO:0000313" key="1">
    <source>
        <dbReference type="EMBL" id="RMC95597.1"/>
    </source>
</evidence>
<protein>
    <submittedName>
        <fullName evidence="1">Uncharacterized protein</fullName>
    </submittedName>
</protein>
<gene>
    <name evidence="1" type="ORF">EAY64_13545</name>
</gene>
<reference evidence="1 2" key="1">
    <citation type="submission" date="2018-10" db="EMBL/GenBank/DDBJ databases">
        <title>Draft genome sequence of Aquitalea MWU14-2217 isolated from a wild cranberry bog in Provincetown, Massachusetts.</title>
        <authorList>
            <person name="Ebadzadsahrai G."/>
            <person name="Soby S."/>
        </authorList>
    </citation>
    <scope>NUCLEOTIDE SEQUENCE [LARGE SCALE GENOMIC DNA]</scope>
    <source>
        <strain evidence="1 2">MWU14-2217</strain>
    </source>
</reference>
<dbReference type="OrthoDB" id="8896696at2"/>
<evidence type="ECO:0000313" key="2">
    <source>
        <dbReference type="Proteomes" id="UP000274139"/>
    </source>
</evidence>
<proteinExistence type="predicted"/>